<reference evidence="2 3" key="1">
    <citation type="submission" date="2015-03" db="EMBL/GenBank/DDBJ databases">
        <title>RNA-seq based gene annotation and comparative genomics of four Zymoseptoria species reveal species-specific pathogenicity related genes and transposable element activity.</title>
        <authorList>
            <person name="Grandaubert J."/>
            <person name="Bhattacharyya A."/>
            <person name="Stukenbrock E.H."/>
        </authorList>
    </citation>
    <scope>NUCLEOTIDE SEQUENCE [LARGE SCALE GENOMIC DNA]</scope>
    <source>
        <strain evidence="2 3">Zb18110</strain>
    </source>
</reference>
<keyword evidence="3" id="KW-1185">Reference proteome</keyword>
<sequence length="347" mass="38876">MLALSYEVVEMWTLPYQRIVSPLPARTHLNSRPYILIVSTARGAATSVLARSTQIEGYPTDLDQAILDANAYPPNTMSSSNRPRITLLATAACLFIFVTLWRHVPAPPTTQQEAAAEQQAAAEIVPNVAMKAEKAAKDVFSHIYETNYWGGEKDRGELNSGPGSHDEKVVAPYVEAVRKWIEKKYEDKNVHALDLGCGDFNVGRQIRNVTTNYTGADVVPIVIEHNKKEFGDAKTDFQVVDMIEDPLPKADVVFIRQVLQHLSNGQIAKVLPKLRQFQWAVISEHLPHTDDFTPNRDIETGQVRFMFGSGTDLTAEPFNMRYTKKEVVLEVIDGNGRIRTTAYYFAQ</sequence>
<proteinExistence type="predicted"/>
<dbReference type="InterPro" id="IPR029063">
    <property type="entry name" value="SAM-dependent_MTases_sf"/>
</dbReference>
<feature type="domain" description="Methyltransferase type 12" evidence="1">
    <location>
        <begin position="193"/>
        <end position="276"/>
    </location>
</feature>
<evidence type="ECO:0000259" key="1">
    <source>
        <dbReference type="Pfam" id="PF08242"/>
    </source>
</evidence>
<evidence type="ECO:0000313" key="3">
    <source>
        <dbReference type="Proteomes" id="UP000033647"/>
    </source>
</evidence>
<name>A0A0F4GSU7_9PEZI</name>
<dbReference type="Proteomes" id="UP000033647">
    <property type="component" value="Unassembled WGS sequence"/>
</dbReference>
<dbReference type="AlphaFoldDB" id="A0A0F4GSU7"/>
<organism evidence="2 3">
    <name type="scientific">Zymoseptoria brevis</name>
    <dbReference type="NCBI Taxonomy" id="1047168"/>
    <lineage>
        <taxon>Eukaryota</taxon>
        <taxon>Fungi</taxon>
        <taxon>Dikarya</taxon>
        <taxon>Ascomycota</taxon>
        <taxon>Pezizomycotina</taxon>
        <taxon>Dothideomycetes</taxon>
        <taxon>Dothideomycetidae</taxon>
        <taxon>Mycosphaerellales</taxon>
        <taxon>Mycosphaerellaceae</taxon>
        <taxon>Zymoseptoria</taxon>
    </lineage>
</organism>
<evidence type="ECO:0000313" key="2">
    <source>
        <dbReference type="EMBL" id="KJY00500.1"/>
    </source>
</evidence>
<accession>A0A0F4GSU7</accession>
<gene>
    <name evidence="2" type="ORF">TI39_contig327g00002</name>
</gene>
<dbReference type="Pfam" id="PF08242">
    <property type="entry name" value="Methyltransf_12"/>
    <property type="match status" value="1"/>
</dbReference>
<dbReference type="SUPFAM" id="SSF53335">
    <property type="entry name" value="S-adenosyl-L-methionine-dependent methyltransferases"/>
    <property type="match status" value="1"/>
</dbReference>
<dbReference type="EMBL" id="LAFY01000319">
    <property type="protein sequence ID" value="KJY00500.1"/>
    <property type="molecule type" value="Genomic_DNA"/>
</dbReference>
<comment type="caution">
    <text evidence="2">The sequence shown here is derived from an EMBL/GenBank/DDBJ whole genome shotgun (WGS) entry which is preliminary data.</text>
</comment>
<protein>
    <recommendedName>
        <fullName evidence="1">Methyltransferase type 12 domain-containing protein</fullName>
    </recommendedName>
</protein>
<dbReference type="InterPro" id="IPR013217">
    <property type="entry name" value="Methyltransf_12"/>
</dbReference>
<dbReference type="OrthoDB" id="9991036at2759"/>
<dbReference type="Gene3D" id="3.40.50.150">
    <property type="entry name" value="Vaccinia Virus protein VP39"/>
    <property type="match status" value="1"/>
</dbReference>